<dbReference type="InterPro" id="IPR036028">
    <property type="entry name" value="SH3-like_dom_sf"/>
</dbReference>
<proteinExistence type="predicted"/>
<feature type="compositionally biased region" description="Polar residues" evidence="3">
    <location>
        <begin position="172"/>
        <end position="192"/>
    </location>
</feature>
<feature type="compositionally biased region" description="Basic and acidic residues" evidence="3">
    <location>
        <begin position="252"/>
        <end position="261"/>
    </location>
</feature>
<dbReference type="PROSITE" id="PS50002">
    <property type="entry name" value="SH3"/>
    <property type="match status" value="1"/>
</dbReference>
<evidence type="ECO:0000256" key="2">
    <source>
        <dbReference type="PROSITE-ProRule" id="PRU00192"/>
    </source>
</evidence>
<dbReference type="GO" id="GO:0030950">
    <property type="term" value="P:establishment or maintenance of actin cytoskeleton polarity"/>
    <property type="evidence" value="ECO:0007669"/>
    <property type="project" value="TreeGrafter"/>
</dbReference>
<reference evidence="5" key="1">
    <citation type="journal article" date="2021" name="Open Biol.">
        <title>Shared evolutionary footprints suggest mitochondrial oxidative damage underlies multiple complex I losses in fungi.</title>
        <authorList>
            <person name="Schikora-Tamarit M.A."/>
            <person name="Marcet-Houben M."/>
            <person name="Nosek J."/>
            <person name="Gabaldon T."/>
        </authorList>
    </citation>
    <scope>NUCLEOTIDE SEQUENCE</scope>
    <source>
        <strain evidence="5">CBS6341</strain>
    </source>
</reference>
<dbReference type="GO" id="GO:0051286">
    <property type="term" value="C:cell tip"/>
    <property type="evidence" value="ECO:0007669"/>
    <property type="project" value="TreeGrafter"/>
</dbReference>
<protein>
    <recommendedName>
        <fullName evidence="4">SH3 domain-containing protein</fullName>
    </recommendedName>
</protein>
<dbReference type="GO" id="GO:0008104">
    <property type="term" value="P:intracellular protein localization"/>
    <property type="evidence" value="ECO:0007669"/>
    <property type="project" value="TreeGrafter"/>
</dbReference>
<evidence type="ECO:0000256" key="1">
    <source>
        <dbReference type="ARBA" id="ARBA00022443"/>
    </source>
</evidence>
<evidence type="ECO:0000313" key="5">
    <source>
        <dbReference type="EMBL" id="KAH3678308.1"/>
    </source>
</evidence>
<feature type="region of interest" description="Disordered" evidence="3">
    <location>
        <begin position="504"/>
        <end position="546"/>
    </location>
</feature>
<dbReference type="PANTHER" id="PTHR47775">
    <property type="entry name" value="BUD SITE SELECTION PROTEIN 14"/>
    <property type="match status" value="1"/>
</dbReference>
<feature type="compositionally biased region" description="Acidic residues" evidence="3">
    <location>
        <begin position="275"/>
        <end position="291"/>
    </location>
</feature>
<feature type="region of interest" description="Disordered" evidence="3">
    <location>
        <begin position="170"/>
        <end position="194"/>
    </location>
</feature>
<feature type="region of interest" description="Disordered" evidence="3">
    <location>
        <begin position="32"/>
        <end position="60"/>
    </location>
</feature>
<gene>
    <name evidence="5" type="ORF">WICMUC_001589</name>
</gene>
<name>A0A9P8PTY4_9ASCO</name>
<organism evidence="5 6">
    <name type="scientific">Wickerhamomyces mucosus</name>
    <dbReference type="NCBI Taxonomy" id="1378264"/>
    <lineage>
        <taxon>Eukaryota</taxon>
        <taxon>Fungi</taxon>
        <taxon>Dikarya</taxon>
        <taxon>Ascomycota</taxon>
        <taxon>Saccharomycotina</taxon>
        <taxon>Saccharomycetes</taxon>
        <taxon>Phaffomycetales</taxon>
        <taxon>Wickerhamomycetaceae</taxon>
        <taxon>Wickerhamomyces</taxon>
    </lineage>
</organism>
<feature type="compositionally biased region" description="Basic and acidic residues" evidence="3">
    <location>
        <begin position="49"/>
        <end position="60"/>
    </location>
</feature>
<dbReference type="OrthoDB" id="196165at2759"/>
<dbReference type="InterPro" id="IPR001452">
    <property type="entry name" value="SH3_domain"/>
</dbReference>
<dbReference type="EMBL" id="JAEUBF010000452">
    <property type="protein sequence ID" value="KAH3678308.1"/>
    <property type="molecule type" value="Genomic_DNA"/>
</dbReference>
<dbReference type="Gene3D" id="2.30.30.40">
    <property type="entry name" value="SH3 Domains"/>
    <property type="match status" value="1"/>
</dbReference>
<dbReference type="AlphaFoldDB" id="A0A9P8PTY4"/>
<comment type="caution">
    <text evidence="5">The sequence shown here is derived from an EMBL/GenBank/DDBJ whole genome shotgun (WGS) entry which is preliminary data.</text>
</comment>
<feature type="compositionally biased region" description="Acidic residues" evidence="3">
    <location>
        <begin position="214"/>
        <end position="242"/>
    </location>
</feature>
<evidence type="ECO:0000256" key="3">
    <source>
        <dbReference type="SAM" id="MobiDB-lite"/>
    </source>
</evidence>
<dbReference type="PANTHER" id="PTHR47775:SF1">
    <property type="entry name" value="BUD SITE SELECTION PROTEIN 14"/>
    <property type="match status" value="1"/>
</dbReference>
<dbReference type="Pfam" id="PF00018">
    <property type="entry name" value="SH3_1"/>
    <property type="match status" value="1"/>
</dbReference>
<feature type="compositionally biased region" description="Low complexity" evidence="3">
    <location>
        <begin position="32"/>
        <end position="45"/>
    </location>
</feature>
<keyword evidence="6" id="KW-1185">Reference proteome</keyword>
<accession>A0A9P8PTY4</accession>
<feature type="domain" description="SH3" evidence="4">
    <location>
        <begin position="93"/>
        <end position="154"/>
    </location>
</feature>
<evidence type="ECO:0000313" key="6">
    <source>
        <dbReference type="Proteomes" id="UP000769528"/>
    </source>
</evidence>
<feature type="region of interest" description="Disordered" evidence="3">
    <location>
        <begin position="206"/>
        <end position="309"/>
    </location>
</feature>
<feature type="region of interest" description="Disordered" evidence="3">
    <location>
        <begin position="366"/>
        <end position="391"/>
    </location>
</feature>
<feature type="compositionally biased region" description="Acidic residues" evidence="3">
    <location>
        <begin position="506"/>
        <end position="518"/>
    </location>
</feature>
<sequence length="576" mass="65473">MADEKLKELLLSMSNHILHDEGLIEPKRTLSISSSSASEGGSVVVNPIPKKEQQPLEKDSKSLKIRTDLNQIDDDDDFNDYVIEPPLPPPKELDPNKLYALYEFHGDDPSHCELERDDALFLLSDQDNYWWLVRKEIDGKVGFAPAECLETYDERLARLNCWKNEELEKQNSHQQFSQTNSKSKSINTQSPSKKVVISDIITEYDDINHFNNGQEEEEEEEEEKSDSEFGSESDVQDSDYDLNEYNNETNEFNEHIDNDDLKGEEEDNQSTLKDDDNDNDNDNNDENDEHDEINHELNSEIASDFAPRPLIMTKKPKKINFFESPQESITSQFITSTPTESIEISPFIAPNASFFRIDNASGSIGTYSPSSSEFDSPGNTPPLNQFKKKPPPELLEHEKLGKIPLSKGTRDIANSMRMLDDLINEELNTTNSFDNNNNIEINFEDEDSSQDMETTITYDDEDPLKLSSPIELQNNINEKNLSNLTNSSSSNPSLHLLGSSSTTIDNFEEHDSDNEDADQFIQSHSKKIPRNNSLENTNSSTHGNSIHPEIYGLFKDSLSRIDDLTEQLKKLNEKLS</sequence>
<dbReference type="Proteomes" id="UP000769528">
    <property type="component" value="Unassembled WGS sequence"/>
</dbReference>
<evidence type="ECO:0000259" key="4">
    <source>
        <dbReference type="PROSITE" id="PS50002"/>
    </source>
</evidence>
<feature type="compositionally biased region" description="Polar residues" evidence="3">
    <location>
        <begin position="373"/>
        <end position="383"/>
    </location>
</feature>
<dbReference type="InterPro" id="IPR053039">
    <property type="entry name" value="Polarity_Bud-Selection_Reg"/>
</dbReference>
<keyword evidence="1 2" id="KW-0728">SH3 domain</keyword>
<dbReference type="GO" id="GO:0015630">
    <property type="term" value="C:microtubule cytoskeleton"/>
    <property type="evidence" value="ECO:0007669"/>
    <property type="project" value="TreeGrafter"/>
</dbReference>
<reference evidence="5" key="2">
    <citation type="submission" date="2021-01" db="EMBL/GenBank/DDBJ databases">
        <authorList>
            <person name="Schikora-Tamarit M.A."/>
        </authorList>
    </citation>
    <scope>NUCLEOTIDE SEQUENCE</scope>
    <source>
        <strain evidence="5">CBS6341</strain>
    </source>
</reference>
<dbReference type="SMART" id="SM00326">
    <property type="entry name" value="SH3"/>
    <property type="match status" value="1"/>
</dbReference>
<dbReference type="SUPFAM" id="SSF50044">
    <property type="entry name" value="SH3-domain"/>
    <property type="match status" value="1"/>
</dbReference>
<feature type="compositionally biased region" description="Polar residues" evidence="3">
    <location>
        <begin position="530"/>
        <end position="544"/>
    </location>
</feature>